<evidence type="ECO:0000256" key="8">
    <source>
        <dbReference type="ARBA" id="ARBA00022692"/>
    </source>
</evidence>
<dbReference type="Proteomes" id="UP000002069">
    <property type="component" value="Chromosome"/>
</dbReference>
<reference evidence="14 15" key="1">
    <citation type="journal article" date="2010" name="J. Bacteriol.">
        <title>Complete Genome Sequence of Cronobacter turicensis LMG 23827, a foodborne pathogen causing deaths in neonates.</title>
        <authorList>
            <person name="Stephan R."/>
            <person name="Lehner A."/>
            <person name="Tischler P."/>
            <person name="Rattei T."/>
        </authorList>
    </citation>
    <scope>NUCLEOTIDE SEQUENCE [LARGE SCALE GENOMIC DNA]</scope>
    <source>
        <strain evidence="15">DSM 18703 / CCUG 55852 / LMG 23827 / z3032</strain>
    </source>
</reference>
<keyword evidence="10 12" id="KW-1133">Transmembrane helix</keyword>
<dbReference type="GO" id="GO:0006744">
    <property type="term" value="P:ubiquinone biosynthetic process"/>
    <property type="evidence" value="ECO:0007669"/>
    <property type="project" value="UniProtKB-UniRule"/>
</dbReference>
<evidence type="ECO:0000313" key="14">
    <source>
        <dbReference type="EMBL" id="CBA34092.1"/>
    </source>
</evidence>
<dbReference type="InterPro" id="IPR039653">
    <property type="entry name" value="Prenyltransferase"/>
</dbReference>
<evidence type="ECO:0000256" key="12">
    <source>
        <dbReference type="HAMAP-Rule" id="MF_01635"/>
    </source>
</evidence>
<keyword evidence="6 12" id="KW-0808">Transferase</keyword>
<dbReference type="InterPro" id="IPR000537">
    <property type="entry name" value="UbiA_prenyltransferase"/>
</dbReference>
<dbReference type="InterPro" id="IPR030470">
    <property type="entry name" value="UbiA_prenylTrfase_CS"/>
</dbReference>
<dbReference type="PANTHER" id="PTHR11048">
    <property type="entry name" value="PRENYLTRANSFERASES"/>
    <property type="match status" value="1"/>
</dbReference>
<evidence type="ECO:0000256" key="3">
    <source>
        <dbReference type="ARBA" id="ARBA00005985"/>
    </source>
</evidence>
<dbReference type="InterPro" id="IPR006370">
    <property type="entry name" value="HB_polyprenyltransferase-like"/>
</dbReference>
<feature type="transmembrane region" description="Helical" evidence="12">
    <location>
        <begin position="78"/>
        <end position="102"/>
    </location>
</feature>
<comment type="catalytic activity">
    <reaction evidence="12">
        <text>all-trans-octaprenyl diphosphate + 4-hydroxybenzoate = 4-hydroxy-3-(all-trans-octaprenyl)benzoate + diphosphate</text>
        <dbReference type="Rhea" id="RHEA:27782"/>
        <dbReference type="ChEBI" id="CHEBI:1617"/>
        <dbReference type="ChEBI" id="CHEBI:17879"/>
        <dbReference type="ChEBI" id="CHEBI:33019"/>
        <dbReference type="ChEBI" id="CHEBI:57711"/>
        <dbReference type="EC" id="2.5.1.39"/>
    </reaction>
</comment>
<comment type="function">
    <text evidence="12">Catalyzes the prenylation of para-hydroxybenzoate (PHB) with an all-trans polyprenyl group. Mediates the second step in the final reaction sequence of ubiquinone-8 (UQ-8) biosynthesis, which is the condensation of the polyisoprenoid side chain with PHB, generating the first membrane-bound Q intermediate 3-octaprenyl-4-hydroxybenzoate.</text>
</comment>
<dbReference type="GO" id="GO:0008412">
    <property type="term" value="F:4-hydroxybenzoate polyprenyltransferase activity"/>
    <property type="evidence" value="ECO:0007669"/>
    <property type="project" value="UniProtKB-UniRule"/>
</dbReference>
<dbReference type="PANTHER" id="PTHR11048:SF28">
    <property type="entry name" value="4-HYDROXYBENZOATE POLYPRENYLTRANSFERASE, MITOCHONDRIAL"/>
    <property type="match status" value="1"/>
</dbReference>
<dbReference type="EMBL" id="FN543093">
    <property type="protein sequence ID" value="CBA34092.1"/>
    <property type="molecule type" value="Genomic_DNA"/>
</dbReference>
<dbReference type="Pfam" id="PF01040">
    <property type="entry name" value="UbiA"/>
    <property type="match status" value="1"/>
</dbReference>
<evidence type="ECO:0000256" key="2">
    <source>
        <dbReference type="ARBA" id="ARBA00004141"/>
    </source>
</evidence>
<accession>C9Y1G4</accession>
<comment type="cofactor">
    <cofactor evidence="1 12">
        <name>Mg(2+)</name>
        <dbReference type="ChEBI" id="CHEBI:18420"/>
    </cofactor>
</comment>
<dbReference type="HAMAP" id="MF_01635">
    <property type="entry name" value="UbiA"/>
    <property type="match status" value="1"/>
</dbReference>
<feature type="transmembrane region" description="Helical" evidence="12">
    <location>
        <begin position="270"/>
        <end position="289"/>
    </location>
</feature>
<dbReference type="FunFam" id="1.10.357.140:FF:000002">
    <property type="entry name" value="4-hydroxybenzoate octaprenyltransferase"/>
    <property type="match status" value="1"/>
</dbReference>
<dbReference type="KEGG" id="ctu:CTU_37750"/>
<dbReference type="AlphaFoldDB" id="C9Y1G4"/>
<evidence type="ECO:0000256" key="1">
    <source>
        <dbReference type="ARBA" id="ARBA00001946"/>
    </source>
</evidence>
<feature type="transmembrane region" description="Helical" evidence="12">
    <location>
        <begin position="245"/>
        <end position="264"/>
    </location>
</feature>
<evidence type="ECO:0000256" key="10">
    <source>
        <dbReference type="ARBA" id="ARBA00022989"/>
    </source>
</evidence>
<dbReference type="HOGENOM" id="CLU_034879_1_0_6"/>
<organism evidence="14 15">
    <name type="scientific">Cronobacter turicensis (strain DSM 18703 / CCUG 55852 / LMG 23827 / z3032)</name>
    <dbReference type="NCBI Taxonomy" id="693216"/>
    <lineage>
        <taxon>Bacteria</taxon>
        <taxon>Pseudomonadati</taxon>
        <taxon>Pseudomonadota</taxon>
        <taxon>Gammaproteobacteria</taxon>
        <taxon>Enterobacterales</taxon>
        <taxon>Enterobacteriaceae</taxon>
        <taxon>Cronobacter</taxon>
    </lineage>
</organism>
<keyword evidence="15" id="KW-1185">Reference proteome</keyword>
<dbReference type="EC" id="2.5.1.39" evidence="12 13"/>
<keyword evidence="8 12" id="KW-0812">Transmembrane</keyword>
<evidence type="ECO:0000256" key="9">
    <source>
        <dbReference type="ARBA" id="ARBA00022842"/>
    </source>
</evidence>
<keyword evidence="5 12" id="KW-0997">Cell inner membrane</keyword>
<feature type="transmembrane region" description="Helical" evidence="12">
    <location>
        <begin position="55"/>
        <end position="72"/>
    </location>
</feature>
<evidence type="ECO:0000256" key="7">
    <source>
        <dbReference type="ARBA" id="ARBA00022688"/>
    </source>
</evidence>
<name>C9Y1G4_CROTZ</name>
<evidence type="ECO:0000313" key="15">
    <source>
        <dbReference type="Proteomes" id="UP000002069"/>
    </source>
</evidence>
<comment type="subcellular location">
    <subcellularLocation>
        <location evidence="12">Cell inner membrane</location>
        <topology evidence="12">Multi-pass membrane protein</topology>
    </subcellularLocation>
    <subcellularLocation>
        <location evidence="2">Membrane</location>
        <topology evidence="2">Multi-pass membrane protein</topology>
    </subcellularLocation>
</comment>
<sequence>MGASLPVEAVRQAAAADRTVFTRITLVQRGKIMEWSLTQNKLLAYHRLMRTDKPIGALLLLWPTLWALWVASPGVPPLWILAVFVAGVWLMRAAGCVVNDYADRKFDGHVKRTAHRPLPSGDVTEKEARNLFVILVLLSFLLVLTLNVKTILLSVAALALAWMYPFMKRYTHLPQVVLGAAFGWSIPMAFCAVSESLPLSCWLMFFANICWAVAYDTEYAMVDRDDDVKIGVKSTAILFGRHDKLIIGLLQIAVLALLGVVGWLNGLGAFYYASLAGAGALFIWQQKIIAGRDRDACFRAFLNNNYVGLLVFIGLALSYLKF</sequence>
<keyword evidence="9 12" id="KW-0460">Magnesium</keyword>
<comment type="pathway">
    <text evidence="12">Cofactor biosynthesis; ubiquinone biosynthesis.</text>
</comment>
<comment type="similarity">
    <text evidence="3 12">Belongs to the UbiA prenyltransferase family.</text>
</comment>
<proteinExistence type="inferred from homology"/>
<dbReference type="InterPro" id="IPR044878">
    <property type="entry name" value="UbiA_sf"/>
</dbReference>
<evidence type="ECO:0000256" key="5">
    <source>
        <dbReference type="ARBA" id="ARBA00022519"/>
    </source>
</evidence>
<dbReference type="Gene3D" id="1.20.120.1780">
    <property type="entry name" value="UbiA prenyltransferase"/>
    <property type="match status" value="1"/>
</dbReference>
<keyword evidence="11 12" id="KW-0472">Membrane</keyword>
<feature type="transmembrane region" description="Helical" evidence="12">
    <location>
        <begin position="301"/>
        <end position="320"/>
    </location>
</feature>
<evidence type="ECO:0000256" key="11">
    <source>
        <dbReference type="ARBA" id="ARBA00023136"/>
    </source>
</evidence>
<keyword evidence="7 12" id="KW-0831">Ubiquinone biosynthesis</keyword>
<dbReference type="FunFam" id="1.20.120.1780:FF:000001">
    <property type="entry name" value="4-hydroxybenzoate octaprenyltransferase"/>
    <property type="match status" value="1"/>
</dbReference>
<dbReference type="GO" id="GO:0005886">
    <property type="term" value="C:plasma membrane"/>
    <property type="evidence" value="ECO:0007669"/>
    <property type="project" value="UniProtKB-SubCell"/>
</dbReference>
<evidence type="ECO:0000256" key="13">
    <source>
        <dbReference type="NCBIfam" id="TIGR01474"/>
    </source>
</evidence>
<feature type="transmembrane region" description="Helical" evidence="12">
    <location>
        <begin position="131"/>
        <end position="164"/>
    </location>
</feature>
<dbReference type="CDD" id="cd13959">
    <property type="entry name" value="PT_UbiA_COQ2"/>
    <property type="match status" value="1"/>
</dbReference>
<dbReference type="NCBIfam" id="TIGR01474">
    <property type="entry name" value="ubiA_proteo"/>
    <property type="match status" value="1"/>
</dbReference>
<dbReference type="PATRIC" id="fig|693216.3.peg.3572"/>
<evidence type="ECO:0000256" key="4">
    <source>
        <dbReference type="ARBA" id="ARBA00022475"/>
    </source>
</evidence>
<keyword evidence="4 12" id="KW-1003">Cell membrane</keyword>
<dbReference type="Gene3D" id="1.10.357.140">
    <property type="entry name" value="UbiA prenyltransferase"/>
    <property type="match status" value="1"/>
</dbReference>
<dbReference type="PROSITE" id="PS00943">
    <property type="entry name" value="UBIA"/>
    <property type="match status" value="1"/>
</dbReference>
<reference evidence="15" key="2">
    <citation type="journal article" date="2011" name="J. Bacteriol.">
        <title>Complete genome sequence of Cronobacter turicensis LMG 23827, a food-borne pathogen causing deaths in neonates.</title>
        <authorList>
            <person name="Stephan R."/>
            <person name="Lehner A."/>
            <person name="Tischler P."/>
            <person name="Rattei T."/>
        </authorList>
    </citation>
    <scope>NUCLEOTIDE SEQUENCE [LARGE SCALE GENOMIC DNA]</scope>
    <source>
        <strain evidence="15">DSM 18703 / CCUG 55852 / LMG 23827 / z3032</strain>
    </source>
</reference>
<dbReference type="UniPathway" id="UPA00232"/>
<gene>
    <name evidence="12 14" type="primary">ubiA</name>
    <name evidence="14" type="ordered locus">Ctu_37750</name>
</gene>
<protein>
    <recommendedName>
        <fullName evidence="12 13">4-hydroxybenzoate octaprenyltransferase</fullName>
        <ecNumber evidence="12 13">2.5.1.39</ecNumber>
    </recommendedName>
    <alternativeName>
        <fullName evidence="12">4-HB polyprenyltransferase</fullName>
    </alternativeName>
</protein>
<evidence type="ECO:0000256" key="6">
    <source>
        <dbReference type="ARBA" id="ARBA00022679"/>
    </source>
</evidence>